<dbReference type="Proteomes" id="UP000637980">
    <property type="component" value="Unassembled WGS sequence"/>
</dbReference>
<gene>
    <name evidence="1" type="ORF">GCM10007094_30090</name>
</gene>
<keyword evidence="2" id="KW-1185">Reference proteome</keyword>
<proteinExistence type="predicted"/>
<organism evidence="1 2">
    <name type="scientific">Pseudovibrio japonicus</name>
    <dbReference type="NCBI Taxonomy" id="366534"/>
    <lineage>
        <taxon>Bacteria</taxon>
        <taxon>Pseudomonadati</taxon>
        <taxon>Pseudomonadota</taxon>
        <taxon>Alphaproteobacteria</taxon>
        <taxon>Hyphomicrobiales</taxon>
        <taxon>Stappiaceae</taxon>
        <taxon>Pseudovibrio</taxon>
    </lineage>
</organism>
<evidence type="ECO:0000313" key="1">
    <source>
        <dbReference type="EMBL" id="GHB38604.1"/>
    </source>
</evidence>
<evidence type="ECO:0000313" key="2">
    <source>
        <dbReference type="Proteomes" id="UP000637980"/>
    </source>
</evidence>
<dbReference type="EMBL" id="BMXE01000005">
    <property type="protein sequence ID" value="GHB38604.1"/>
    <property type="molecule type" value="Genomic_DNA"/>
</dbReference>
<accession>A0ABQ3EGU6</accession>
<protein>
    <submittedName>
        <fullName evidence="1">Uncharacterized protein</fullName>
    </submittedName>
</protein>
<reference evidence="2" key="1">
    <citation type="journal article" date="2019" name="Int. J. Syst. Evol. Microbiol.">
        <title>The Global Catalogue of Microorganisms (GCM) 10K type strain sequencing project: providing services to taxonomists for standard genome sequencing and annotation.</title>
        <authorList>
            <consortium name="The Broad Institute Genomics Platform"/>
            <consortium name="The Broad Institute Genome Sequencing Center for Infectious Disease"/>
            <person name="Wu L."/>
            <person name="Ma J."/>
        </authorList>
    </citation>
    <scope>NUCLEOTIDE SEQUENCE [LARGE SCALE GENOMIC DNA]</scope>
    <source>
        <strain evidence="2">KCTC 12861</strain>
    </source>
</reference>
<name>A0ABQ3EGU6_9HYPH</name>
<comment type="caution">
    <text evidence="1">The sequence shown here is derived from an EMBL/GenBank/DDBJ whole genome shotgun (WGS) entry which is preliminary data.</text>
</comment>
<sequence>MFYMRFFESDAKEINSIWGRYSDLEASGQGLGYQQNPFSADACQVISSNCDTLPDNEQGNCSAEWKRWTCHLKLLIEIFRLEYLYSDIFSGVICRAELSLDNCEYMGIYVAMRK</sequence>